<dbReference type="EMBL" id="UINC01139324">
    <property type="protein sequence ID" value="SVD25799.1"/>
    <property type="molecule type" value="Genomic_DNA"/>
</dbReference>
<sequence length="33" mass="3812">MTEETTSPHMLNPFKIIKMINGDDVICKIAEEY</sequence>
<dbReference type="AlphaFoldDB" id="A0A382TUR5"/>
<reference evidence="1" key="1">
    <citation type="submission" date="2018-05" db="EMBL/GenBank/DDBJ databases">
        <authorList>
            <person name="Lanie J.A."/>
            <person name="Ng W.-L."/>
            <person name="Kazmierczak K.M."/>
            <person name="Andrzejewski T.M."/>
            <person name="Davidsen T.M."/>
            <person name="Wayne K.J."/>
            <person name="Tettelin H."/>
            <person name="Glass J.I."/>
            <person name="Rusch D."/>
            <person name="Podicherti R."/>
            <person name="Tsui H.-C.T."/>
            <person name="Winkler M.E."/>
        </authorList>
    </citation>
    <scope>NUCLEOTIDE SEQUENCE</scope>
</reference>
<gene>
    <name evidence="1" type="ORF">METZ01_LOCUS378653</name>
</gene>
<name>A0A382TUR5_9ZZZZ</name>
<accession>A0A382TUR5</accession>
<organism evidence="1">
    <name type="scientific">marine metagenome</name>
    <dbReference type="NCBI Taxonomy" id="408172"/>
    <lineage>
        <taxon>unclassified sequences</taxon>
        <taxon>metagenomes</taxon>
        <taxon>ecological metagenomes</taxon>
    </lineage>
</organism>
<evidence type="ECO:0000313" key="1">
    <source>
        <dbReference type="EMBL" id="SVD25799.1"/>
    </source>
</evidence>
<protein>
    <submittedName>
        <fullName evidence="1">Uncharacterized protein</fullName>
    </submittedName>
</protein>
<proteinExistence type="predicted"/>